<name>A0A3M6SE56_LIMRT</name>
<reference evidence="1 2" key="1">
    <citation type="journal article" date="2018" name="J Appl Environ Microbiol">
        <title>The gut symbionts Lactobacillus reuteri R2lc and 2010 encode a polyketide synthase cluster that activates the mammalian aryl-hydrocarbon receptor.</title>
        <authorList>
            <person name="Ozcam M."/>
            <person name="Roos S."/>
            <person name="Van Pijkeren J.P."/>
        </authorList>
    </citation>
    <scope>NUCLEOTIDE SEQUENCE [LARGE SCALE GENOMIC DNA]</scope>
    <source>
        <strain evidence="1 2">R2lc</strain>
    </source>
</reference>
<dbReference type="RefSeq" id="WP_124216128.1">
    <property type="nucleotide sequence ID" value="NZ_PTLS01000022.1"/>
</dbReference>
<protein>
    <submittedName>
        <fullName evidence="1">Uncharacterized protein</fullName>
    </submittedName>
</protein>
<dbReference type="EMBL" id="PTLS01000022">
    <property type="protein sequence ID" value="RMX25754.1"/>
    <property type="molecule type" value="Genomic_DNA"/>
</dbReference>
<evidence type="ECO:0000313" key="1">
    <source>
        <dbReference type="EMBL" id="RMX25754.1"/>
    </source>
</evidence>
<evidence type="ECO:0000313" key="2">
    <source>
        <dbReference type="Proteomes" id="UP000276940"/>
    </source>
</evidence>
<gene>
    <name evidence="1" type="ORF">C5O77_03555</name>
</gene>
<proteinExistence type="predicted"/>
<dbReference type="Proteomes" id="UP000276940">
    <property type="component" value="Unassembled WGS sequence"/>
</dbReference>
<accession>A0A3M6SE56</accession>
<organism evidence="1 2">
    <name type="scientific">Limosilactobacillus reuteri</name>
    <name type="common">Lactobacillus reuteri</name>
    <dbReference type="NCBI Taxonomy" id="1598"/>
    <lineage>
        <taxon>Bacteria</taxon>
        <taxon>Bacillati</taxon>
        <taxon>Bacillota</taxon>
        <taxon>Bacilli</taxon>
        <taxon>Lactobacillales</taxon>
        <taxon>Lactobacillaceae</taxon>
        <taxon>Limosilactobacillus</taxon>
    </lineage>
</organism>
<sequence length="95" mass="10982">MSEISKEKNEALSLRLGKNMVAYLETNKIKLTARELQTLEELRGQLSDDVVLDAMDKARAYSKDRNIVLSFSYFLKMIWDHVANEIEKSSRLKDS</sequence>
<comment type="caution">
    <text evidence="1">The sequence shown here is derived from an EMBL/GenBank/DDBJ whole genome shotgun (WGS) entry which is preliminary data.</text>
</comment>
<dbReference type="AlphaFoldDB" id="A0A3M6SE56"/>